<dbReference type="SMART" id="SM00220">
    <property type="entry name" value="S_TKc"/>
    <property type="match status" value="1"/>
</dbReference>
<dbReference type="Proteomes" id="UP000030745">
    <property type="component" value="Unassembled WGS sequence"/>
</dbReference>
<dbReference type="PRINTS" id="PR00109">
    <property type="entry name" value="TYRKINASE"/>
</dbReference>
<dbReference type="InterPro" id="IPR008271">
    <property type="entry name" value="Ser/Thr_kinase_AS"/>
</dbReference>
<dbReference type="GO" id="GO:0004674">
    <property type="term" value="F:protein serine/threonine kinase activity"/>
    <property type="evidence" value="ECO:0007669"/>
    <property type="project" value="TreeGrafter"/>
</dbReference>
<keyword evidence="3" id="KW-0808">Transferase</keyword>
<dbReference type="EMBL" id="KK583338">
    <property type="protein sequence ID" value="KDO19690.1"/>
    <property type="molecule type" value="Genomic_DNA"/>
</dbReference>
<dbReference type="GeneID" id="24136557"/>
<keyword evidence="1" id="KW-0472">Membrane</keyword>
<dbReference type="VEuPathDB" id="FungiDB:SPRG_14770"/>
<dbReference type="OMA" id="KYANGHR"/>
<keyword evidence="3" id="KW-0418">Kinase</keyword>
<keyword evidence="4" id="KW-1185">Reference proteome</keyword>
<dbReference type="Gene3D" id="3.30.200.20">
    <property type="entry name" value="Phosphorylase Kinase, domain 1"/>
    <property type="match status" value="1"/>
</dbReference>
<dbReference type="PANTHER" id="PTHR44329">
    <property type="entry name" value="SERINE/THREONINE-PROTEIN KINASE TNNI3K-RELATED"/>
    <property type="match status" value="1"/>
</dbReference>
<proteinExistence type="predicted"/>
<dbReference type="STRING" id="695850.A0A067BSC5"/>
<dbReference type="RefSeq" id="XP_012209607.1">
    <property type="nucleotide sequence ID" value="XM_012354217.1"/>
</dbReference>
<reference evidence="3 4" key="1">
    <citation type="journal article" date="2013" name="PLoS Genet.">
        <title>Distinctive expansion of potential virulence genes in the genome of the oomycete fish pathogen Saprolegnia parasitica.</title>
        <authorList>
            <person name="Jiang R.H."/>
            <person name="de Bruijn I."/>
            <person name="Haas B.J."/>
            <person name="Belmonte R."/>
            <person name="Lobach L."/>
            <person name="Christie J."/>
            <person name="van den Ackerveken G."/>
            <person name="Bottin A."/>
            <person name="Bulone V."/>
            <person name="Diaz-Moreno S.M."/>
            <person name="Dumas B."/>
            <person name="Fan L."/>
            <person name="Gaulin E."/>
            <person name="Govers F."/>
            <person name="Grenville-Briggs L.J."/>
            <person name="Horner N.R."/>
            <person name="Levin J.Z."/>
            <person name="Mammella M."/>
            <person name="Meijer H.J."/>
            <person name="Morris P."/>
            <person name="Nusbaum C."/>
            <person name="Oome S."/>
            <person name="Phillips A.J."/>
            <person name="van Rooyen D."/>
            <person name="Rzeszutek E."/>
            <person name="Saraiva M."/>
            <person name="Secombes C.J."/>
            <person name="Seidl M.F."/>
            <person name="Snel B."/>
            <person name="Stassen J.H."/>
            <person name="Sykes S."/>
            <person name="Tripathy S."/>
            <person name="van den Berg H."/>
            <person name="Vega-Arreguin J.C."/>
            <person name="Wawra S."/>
            <person name="Young S.K."/>
            <person name="Zeng Q."/>
            <person name="Dieguez-Uribeondo J."/>
            <person name="Russ C."/>
            <person name="Tyler B.M."/>
            <person name="van West P."/>
        </authorList>
    </citation>
    <scope>NUCLEOTIDE SEQUENCE [LARGE SCALE GENOMIC DNA]</scope>
    <source>
        <strain evidence="3 4">CBS 223.65</strain>
    </source>
</reference>
<dbReference type="AlphaFoldDB" id="A0A067BSC5"/>
<evidence type="ECO:0000313" key="3">
    <source>
        <dbReference type="EMBL" id="KDO19690.1"/>
    </source>
</evidence>
<feature type="transmembrane region" description="Helical" evidence="1">
    <location>
        <begin position="144"/>
        <end position="164"/>
    </location>
</feature>
<dbReference type="InterPro" id="IPR001245">
    <property type="entry name" value="Ser-Thr/Tyr_kinase_cat_dom"/>
</dbReference>
<accession>A0A067BSC5</accession>
<sequence length="490" mass="53546">MAATVDLCALTMAEYEKDFSDPSNYFHPCPALTDIYAFKVDRTKRDGYCSNTSCYGLFTVLNAWMVNAAKASTPYSCLFLDTSTDSKVPISTMNCTNAFPTPTFTTPPSAATAAVPGVTSASASATPQVSFQNQTTTDASNNSLWLAIVGCAVAVALIGAYVVYRLRLQQRPQAAGDAFHLLEATPAKTSSTKDTHASSPDDVDALDALQLWRLDTREVTLERKLAEGAFGEVWYGTYMDEPVAIKTLLKTTTATVHAFLAEIQLVAKMDCDHIVRFIGVSYKRLADIQLITEFMDRGDLRTALMATAVDAYPWVEKLSVAVAIADALVYLHLLDPKVVHRDLKSRNILLDSVKGAKLTDFGISREQWDDETMTTGVGTYRWMAPEVLIDGHYSTAADMYSFGVICTELDTHALPYADKCTLAGNPLTESVIMAKVMAGELRPSFRDACPSWFRALGVSCMDPDPTVRPTAMEVAYALRVELRRAGDDTL</sequence>
<dbReference type="SUPFAM" id="SSF56112">
    <property type="entry name" value="Protein kinase-like (PK-like)"/>
    <property type="match status" value="1"/>
</dbReference>
<keyword evidence="1" id="KW-0812">Transmembrane</keyword>
<dbReference type="InterPro" id="IPR000719">
    <property type="entry name" value="Prot_kinase_dom"/>
</dbReference>
<protein>
    <submittedName>
        <fullName evidence="3">TKL protein kinase</fullName>
    </submittedName>
</protein>
<dbReference type="InterPro" id="IPR051681">
    <property type="entry name" value="Ser/Thr_Kinases-Pseudokinases"/>
</dbReference>
<organism evidence="3 4">
    <name type="scientific">Saprolegnia parasitica (strain CBS 223.65)</name>
    <dbReference type="NCBI Taxonomy" id="695850"/>
    <lineage>
        <taxon>Eukaryota</taxon>
        <taxon>Sar</taxon>
        <taxon>Stramenopiles</taxon>
        <taxon>Oomycota</taxon>
        <taxon>Saprolegniomycetes</taxon>
        <taxon>Saprolegniales</taxon>
        <taxon>Saprolegniaceae</taxon>
        <taxon>Saprolegnia</taxon>
    </lineage>
</organism>
<feature type="domain" description="Protein kinase" evidence="2">
    <location>
        <begin position="219"/>
        <end position="482"/>
    </location>
</feature>
<evidence type="ECO:0000259" key="2">
    <source>
        <dbReference type="PROSITE" id="PS50011"/>
    </source>
</evidence>
<dbReference type="PROSITE" id="PS50011">
    <property type="entry name" value="PROTEIN_KINASE_DOM"/>
    <property type="match status" value="1"/>
</dbReference>
<dbReference type="OrthoDB" id="546826at2759"/>
<dbReference type="Gene3D" id="1.10.510.10">
    <property type="entry name" value="Transferase(Phosphotransferase) domain 1"/>
    <property type="match status" value="1"/>
</dbReference>
<gene>
    <name evidence="3" type="ORF">SPRG_14770</name>
</gene>
<dbReference type="PROSITE" id="PS00108">
    <property type="entry name" value="PROTEIN_KINASE_ST"/>
    <property type="match status" value="1"/>
</dbReference>
<keyword evidence="1" id="KW-1133">Transmembrane helix</keyword>
<dbReference type="InterPro" id="IPR011009">
    <property type="entry name" value="Kinase-like_dom_sf"/>
</dbReference>
<name>A0A067BSC5_SAPPC</name>
<evidence type="ECO:0000256" key="1">
    <source>
        <dbReference type="SAM" id="Phobius"/>
    </source>
</evidence>
<dbReference type="PANTHER" id="PTHR44329:SF214">
    <property type="entry name" value="PROTEIN KINASE DOMAIN-CONTAINING PROTEIN"/>
    <property type="match status" value="1"/>
</dbReference>
<dbReference type="GO" id="GO:0005524">
    <property type="term" value="F:ATP binding"/>
    <property type="evidence" value="ECO:0007669"/>
    <property type="project" value="InterPro"/>
</dbReference>
<dbReference type="Pfam" id="PF07714">
    <property type="entry name" value="PK_Tyr_Ser-Thr"/>
    <property type="match status" value="1"/>
</dbReference>
<dbReference type="KEGG" id="spar:SPRG_14770"/>
<evidence type="ECO:0000313" key="4">
    <source>
        <dbReference type="Proteomes" id="UP000030745"/>
    </source>
</evidence>